<gene>
    <name evidence="1" type="ORF">MM415A02779_0002</name>
</gene>
<accession>A0A6M3JU55</accession>
<reference evidence="1" key="1">
    <citation type="submission" date="2020-03" db="EMBL/GenBank/DDBJ databases">
        <title>The deep terrestrial virosphere.</title>
        <authorList>
            <person name="Holmfeldt K."/>
            <person name="Nilsson E."/>
            <person name="Simone D."/>
            <person name="Lopez-Fernandez M."/>
            <person name="Wu X."/>
            <person name="de Brujin I."/>
            <person name="Lundin D."/>
            <person name="Andersson A."/>
            <person name="Bertilsson S."/>
            <person name="Dopson M."/>
        </authorList>
    </citation>
    <scope>NUCLEOTIDE SEQUENCE</scope>
    <source>
        <strain evidence="1">MM415A02779</strain>
    </source>
</reference>
<organism evidence="1">
    <name type="scientific">viral metagenome</name>
    <dbReference type="NCBI Taxonomy" id="1070528"/>
    <lineage>
        <taxon>unclassified sequences</taxon>
        <taxon>metagenomes</taxon>
        <taxon>organismal metagenomes</taxon>
    </lineage>
</organism>
<sequence length="132" mass="15400">MPIESYNCKIHGKTTAYVYKIKSGPTKGLFRRTCRECRAIEVKKLWHELKCRVIKSYGGKCSCCGENIKEFLTIDHVNGNGKEHRNTIGRGYKLYKWLEKNNYPKDGFRLLCYNCNCARGQFGQCPHERNKK</sequence>
<dbReference type="AlphaFoldDB" id="A0A6M3JU55"/>
<proteinExistence type="predicted"/>
<name>A0A6M3JU55_9ZZZZ</name>
<evidence type="ECO:0000313" key="1">
    <source>
        <dbReference type="EMBL" id="QJA72365.1"/>
    </source>
</evidence>
<evidence type="ECO:0008006" key="2">
    <source>
        <dbReference type="Google" id="ProtNLM"/>
    </source>
</evidence>
<dbReference type="EMBL" id="MT141946">
    <property type="protein sequence ID" value="QJA72365.1"/>
    <property type="molecule type" value="Genomic_DNA"/>
</dbReference>
<protein>
    <recommendedName>
        <fullName evidence="2">HNH endonuclease</fullName>
    </recommendedName>
</protein>